<comment type="subcellular location">
    <subcellularLocation>
        <location evidence="1 12">Nucleus</location>
    </subcellularLocation>
</comment>
<dbReference type="PANTHER" id="PTHR10615:SF161">
    <property type="entry name" value="HISTONE ACETYLTRANSFERASE KAT7"/>
    <property type="match status" value="1"/>
</dbReference>
<dbReference type="Gene3D" id="3.30.60.60">
    <property type="entry name" value="N-acetyl transferase-like"/>
    <property type="match status" value="1"/>
</dbReference>
<keyword evidence="10 12" id="KW-0539">Nucleus</keyword>
<dbReference type="GO" id="GO:0003712">
    <property type="term" value="F:transcription coregulator activity"/>
    <property type="evidence" value="ECO:0007669"/>
    <property type="project" value="TreeGrafter"/>
</dbReference>
<evidence type="ECO:0000256" key="2">
    <source>
        <dbReference type="ARBA" id="ARBA00010107"/>
    </source>
</evidence>
<dbReference type="InterPro" id="IPR050603">
    <property type="entry name" value="MYST_HAT"/>
</dbReference>
<dbReference type="GO" id="GO:1990467">
    <property type="term" value="C:NuA3a histone acetyltransferase complex"/>
    <property type="evidence" value="ECO:0007669"/>
    <property type="project" value="TreeGrafter"/>
</dbReference>
<accession>A0A8X7N5Z6</accession>
<dbReference type="Proteomes" id="UP000078113">
    <property type="component" value="Unassembled WGS sequence"/>
</dbReference>
<feature type="compositionally biased region" description="Acidic residues" evidence="13">
    <location>
        <begin position="1020"/>
        <end position="1034"/>
    </location>
</feature>
<dbReference type="GO" id="GO:0031507">
    <property type="term" value="P:heterochromatin formation"/>
    <property type="evidence" value="ECO:0007669"/>
    <property type="project" value="UniProtKB-ARBA"/>
</dbReference>
<dbReference type="SUPFAM" id="SSF55729">
    <property type="entry name" value="Acyl-CoA N-acyltransferases (Nat)"/>
    <property type="match status" value="1"/>
</dbReference>
<dbReference type="Gene3D" id="1.10.10.10">
    <property type="entry name" value="Winged helix-like DNA-binding domain superfamily/Winged helix DNA-binding domain"/>
    <property type="match status" value="1"/>
</dbReference>
<reference evidence="15" key="2">
    <citation type="journal article" date="2019" name="IMA Fungus">
        <title>Genome sequencing and comparison of five Tilletia species to identify candidate genes for the detection of regulated species infecting wheat.</title>
        <authorList>
            <person name="Nguyen H.D.T."/>
            <person name="Sultana T."/>
            <person name="Kesanakurti P."/>
            <person name="Hambleton S."/>
        </authorList>
    </citation>
    <scope>NUCLEOTIDE SEQUENCE</scope>
    <source>
        <strain evidence="15">DAOMC 236422</strain>
    </source>
</reference>
<evidence type="ECO:0000256" key="12">
    <source>
        <dbReference type="RuleBase" id="RU361211"/>
    </source>
</evidence>
<organism evidence="15 16">
    <name type="scientific">Tilletia walkeri</name>
    <dbReference type="NCBI Taxonomy" id="117179"/>
    <lineage>
        <taxon>Eukaryota</taxon>
        <taxon>Fungi</taxon>
        <taxon>Dikarya</taxon>
        <taxon>Basidiomycota</taxon>
        <taxon>Ustilaginomycotina</taxon>
        <taxon>Exobasidiomycetes</taxon>
        <taxon>Tilletiales</taxon>
        <taxon>Tilletiaceae</taxon>
        <taxon>Tilletia</taxon>
    </lineage>
</organism>
<dbReference type="GO" id="GO:0008270">
    <property type="term" value="F:zinc ion binding"/>
    <property type="evidence" value="ECO:0007669"/>
    <property type="project" value="UniProtKB-KW"/>
</dbReference>
<feature type="region of interest" description="Disordered" evidence="13">
    <location>
        <begin position="1012"/>
        <end position="1034"/>
    </location>
</feature>
<dbReference type="GO" id="GO:0004402">
    <property type="term" value="F:histone acetyltransferase activity"/>
    <property type="evidence" value="ECO:0007669"/>
    <property type="project" value="InterPro"/>
</dbReference>
<sequence>MVREGPRPSGSGTSVTVRSRKRKADASESDSDYAERADVPIEDDQPEEVNGARSGGPSPSLRLRLKRPRSGAFVSSSNGDQSIASPKANTPPPAPPTRSKCRNCGAQMSLQGKCAYCSEGTYFTKSGRTARKSSAMRIYTELDPSPPPPPKRQQKAEPPLRTPAPVYQPPVIDEDNQRSAALAETEDEEEESEDDVFGGLLDEVDADTSKTKPGLEDKERFERSLKTAELKMGGVLPTLPTALSASGRALKATMTYGAPVPSTPGVAQTALRNFRSANDLASMSASQPVASTSAHTLNSPSTPNKTSSSAESGSAMPIKCIRFGEFDIDTWYQAPYPEEYSLVPDGRLWMCEFCLKYMKSRFMASRHRMKCKVRHPPGDEIYRDGNVSVFEVDGRKNKIYCQNLCLLAKMFLDHKTLYYDVEPFLFYVVTEADELGAHFVGYFSKEKRSPLNYNLSCIMTLPIRQRRGWGNFLIDISYLLGKKEGRLGSPEKPLSDLGLLSYKNYWTLAVYKYLRTSTGDLTLDEISKATAMTVDDVYYVLRESDMIIISSSSTGKHRAPATAKYKARDGSTSMTSSRSRKRKNPSSSANSQQPNAEESNDKVDTMSVPSEYRIHFDREYVNIHLRNFESKGYLHVRPELLKWTPFLVNRIEQPARPFDAPAFLDDSSPDDGDSGDLMMSLGPNSPSKLGTIEAQLVESYERAEVEAAVPLAVPSKPNTKPSASSENTRTEKMKTDMTKPEKTKPEKTKPEKTKPEKTKTEKTKPEKTKVAKAKAKKPSPPPSTESQDEFIDAIEQQSNGLSANDVVPTSAPLLAPIPVSAPVSVPTRIPATIAAPVSIPAPTAAPVRSRAPVPVTAPAPAPVPPPVLAQAPAPASSLAPSLVPASASASALAPAPAPGPVPAAAPAPAPAPASISAPAPATALATAPAAASVPAPAPAPVVAPAPAVASITVPVPAPPPPPASAWVPTPVPAPAPIPIPVQEAAQNRPQGFTMAAAVPKIRVPVAVPSPYGYVPASDSEGGDEDAEGSDVDEF</sequence>
<feature type="region of interest" description="Disordered" evidence="13">
    <location>
        <begin position="125"/>
        <end position="218"/>
    </location>
</feature>
<comment type="catalytic activity">
    <reaction evidence="12">
        <text>L-lysyl-[protein] + acetyl-CoA = N(6)-acetyl-L-lysyl-[protein] + CoA + H(+)</text>
        <dbReference type="Rhea" id="RHEA:45948"/>
        <dbReference type="Rhea" id="RHEA-COMP:9752"/>
        <dbReference type="Rhea" id="RHEA-COMP:10731"/>
        <dbReference type="ChEBI" id="CHEBI:15378"/>
        <dbReference type="ChEBI" id="CHEBI:29969"/>
        <dbReference type="ChEBI" id="CHEBI:57287"/>
        <dbReference type="ChEBI" id="CHEBI:57288"/>
        <dbReference type="ChEBI" id="CHEBI:61930"/>
        <dbReference type="EC" id="2.3.1.48"/>
    </reaction>
</comment>
<dbReference type="InterPro" id="IPR040706">
    <property type="entry name" value="Zf-MYST"/>
</dbReference>
<feature type="compositionally biased region" description="Pro residues" evidence="13">
    <location>
        <begin position="895"/>
        <end position="911"/>
    </location>
</feature>
<proteinExistence type="inferred from homology"/>
<feature type="region of interest" description="Disordered" evidence="13">
    <location>
        <begin position="559"/>
        <end position="606"/>
    </location>
</feature>
<evidence type="ECO:0000256" key="5">
    <source>
        <dbReference type="ARBA" id="ARBA00022723"/>
    </source>
</evidence>
<feature type="compositionally biased region" description="Low complexity" evidence="13">
    <location>
        <begin position="912"/>
        <end position="921"/>
    </location>
</feature>
<keyword evidence="6" id="KW-0863">Zinc-finger</keyword>
<keyword evidence="7" id="KW-0862">Zinc</keyword>
<evidence type="ECO:0000256" key="13">
    <source>
        <dbReference type="SAM" id="MobiDB-lite"/>
    </source>
</evidence>
<evidence type="ECO:0000313" key="15">
    <source>
        <dbReference type="EMBL" id="KAE8266724.1"/>
    </source>
</evidence>
<feature type="region of interest" description="Disordered" evidence="13">
    <location>
        <begin position="711"/>
        <end position="804"/>
    </location>
</feature>
<evidence type="ECO:0000256" key="7">
    <source>
        <dbReference type="ARBA" id="ARBA00022833"/>
    </source>
</evidence>
<dbReference type="Gene3D" id="3.40.630.30">
    <property type="match status" value="1"/>
</dbReference>
<reference evidence="15" key="1">
    <citation type="submission" date="2016-04" db="EMBL/GenBank/DDBJ databases">
        <authorList>
            <person name="Nguyen H.D."/>
            <person name="Samba Siva P."/>
            <person name="Cullis J."/>
            <person name="Levesque C.A."/>
            <person name="Hambleton S."/>
        </authorList>
    </citation>
    <scope>NUCLEOTIDE SEQUENCE</scope>
    <source>
        <strain evidence="15">DAOMC 236422</strain>
    </source>
</reference>
<dbReference type="AlphaFoldDB" id="A0A8X7N5Z6"/>
<gene>
    <name evidence="15" type="ORF">A4X09_0g5621</name>
</gene>
<evidence type="ECO:0000256" key="6">
    <source>
        <dbReference type="ARBA" id="ARBA00022771"/>
    </source>
</evidence>
<protein>
    <recommendedName>
        <fullName evidence="3 12">Histone acetyltransferase</fullName>
        <ecNumber evidence="3 12">2.3.1.48</ecNumber>
    </recommendedName>
</protein>
<feature type="domain" description="MYST-type HAT" evidence="14">
    <location>
        <begin position="313"/>
        <end position="645"/>
    </location>
</feature>
<name>A0A8X7N5Z6_9BASI</name>
<evidence type="ECO:0000256" key="8">
    <source>
        <dbReference type="ARBA" id="ARBA00022853"/>
    </source>
</evidence>
<feature type="compositionally biased region" description="Polar residues" evidence="13">
    <location>
        <begin position="73"/>
        <end position="84"/>
    </location>
</feature>
<evidence type="ECO:0000259" key="14">
    <source>
        <dbReference type="PROSITE" id="PS51726"/>
    </source>
</evidence>
<dbReference type="PROSITE" id="PS51726">
    <property type="entry name" value="MYST_HAT"/>
    <property type="match status" value="1"/>
</dbReference>
<feature type="compositionally biased region" description="Basic and acidic residues" evidence="13">
    <location>
        <begin position="728"/>
        <end position="769"/>
    </location>
</feature>
<dbReference type="GO" id="GO:0006357">
    <property type="term" value="P:regulation of transcription by RNA polymerase II"/>
    <property type="evidence" value="ECO:0007669"/>
    <property type="project" value="TreeGrafter"/>
</dbReference>
<keyword evidence="9" id="KW-0007">Acetylation</keyword>
<evidence type="ECO:0000256" key="11">
    <source>
        <dbReference type="PIRSR" id="PIRSR602717-51"/>
    </source>
</evidence>
<dbReference type="EMBL" id="LWDG02000301">
    <property type="protein sequence ID" value="KAE8266724.1"/>
    <property type="molecule type" value="Genomic_DNA"/>
</dbReference>
<feature type="region of interest" description="Disordered" evidence="13">
    <location>
        <begin position="659"/>
        <end position="685"/>
    </location>
</feature>
<keyword evidence="5" id="KW-0479">Metal-binding</keyword>
<feature type="compositionally biased region" description="Acidic residues" evidence="13">
    <location>
        <begin position="184"/>
        <end position="206"/>
    </location>
</feature>
<feature type="region of interest" description="Disordered" evidence="13">
    <location>
        <begin position="889"/>
        <end position="921"/>
    </location>
</feature>
<dbReference type="PANTHER" id="PTHR10615">
    <property type="entry name" value="HISTONE ACETYLTRANSFERASE"/>
    <property type="match status" value="1"/>
</dbReference>
<feature type="compositionally biased region" description="Low complexity" evidence="13">
    <location>
        <begin position="585"/>
        <end position="596"/>
    </location>
</feature>
<dbReference type="InterPro" id="IPR016181">
    <property type="entry name" value="Acyl_CoA_acyltransferase"/>
</dbReference>
<evidence type="ECO:0000256" key="3">
    <source>
        <dbReference type="ARBA" id="ARBA00013184"/>
    </source>
</evidence>
<comment type="similarity">
    <text evidence="2 12">Belongs to the MYST (SAS/MOZ) family.</text>
</comment>
<dbReference type="Pfam" id="PF01853">
    <property type="entry name" value="MOZ_SAS"/>
    <property type="match status" value="1"/>
</dbReference>
<dbReference type="GO" id="GO:0003682">
    <property type="term" value="F:chromatin binding"/>
    <property type="evidence" value="ECO:0007669"/>
    <property type="project" value="TreeGrafter"/>
</dbReference>
<dbReference type="FunFam" id="3.40.630.30:FF:000001">
    <property type="entry name" value="Histone acetyltransferase"/>
    <property type="match status" value="1"/>
</dbReference>
<feature type="compositionally biased region" description="Basic and acidic residues" evidence="13">
    <location>
        <begin position="207"/>
        <end position="218"/>
    </location>
</feature>
<evidence type="ECO:0000256" key="9">
    <source>
        <dbReference type="ARBA" id="ARBA00022990"/>
    </source>
</evidence>
<feature type="region of interest" description="Disordered" evidence="13">
    <location>
        <begin position="282"/>
        <end position="312"/>
    </location>
</feature>
<dbReference type="GO" id="GO:0005634">
    <property type="term" value="C:nucleus"/>
    <property type="evidence" value="ECO:0007669"/>
    <property type="project" value="UniProtKB-SubCell"/>
</dbReference>
<feature type="compositionally biased region" description="Low complexity" evidence="13">
    <location>
        <begin position="298"/>
        <end position="309"/>
    </location>
</feature>
<comment type="caution">
    <text evidence="15">The sequence shown here is derived from an EMBL/GenBank/DDBJ whole genome shotgun (WGS) entry which is preliminary data.</text>
</comment>
<dbReference type="InterPro" id="IPR036388">
    <property type="entry name" value="WH-like_DNA-bd_sf"/>
</dbReference>
<dbReference type="Pfam" id="PF17772">
    <property type="entry name" value="zf-MYST"/>
    <property type="match status" value="1"/>
</dbReference>
<dbReference type="EC" id="2.3.1.48" evidence="3 12"/>
<feature type="active site" description="Proton donor/acceptor" evidence="11">
    <location>
        <position position="491"/>
    </location>
</feature>
<evidence type="ECO:0000256" key="4">
    <source>
        <dbReference type="ARBA" id="ARBA00022679"/>
    </source>
</evidence>
<feature type="region of interest" description="Disordered" evidence="13">
    <location>
        <begin position="1"/>
        <end position="102"/>
    </location>
</feature>
<feature type="compositionally biased region" description="Polar residues" evidence="13">
    <location>
        <begin position="282"/>
        <end position="297"/>
    </location>
</feature>
<keyword evidence="16" id="KW-1185">Reference proteome</keyword>
<feature type="compositionally biased region" description="Polar residues" evidence="13">
    <location>
        <begin position="716"/>
        <end position="727"/>
    </location>
</feature>
<keyword evidence="8" id="KW-0156">Chromatin regulator</keyword>
<evidence type="ECO:0000256" key="10">
    <source>
        <dbReference type="ARBA" id="ARBA00023242"/>
    </source>
</evidence>
<dbReference type="InterPro" id="IPR002717">
    <property type="entry name" value="HAT_MYST-type"/>
</dbReference>
<evidence type="ECO:0000256" key="1">
    <source>
        <dbReference type="ARBA" id="ARBA00004123"/>
    </source>
</evidence>
<dbReference type="FunFam" id="3.30.60.60:FF:000001">
    <property type="entry name" value="Histone acetyltransferase"/>
    <property type="match status" value="1"/>
</dbReference>
<keyword evidence="4" id="KW-0808">Transferase</keyword>
<evidence type="ECO:0000313" key="16">
    <source>
        <dbReference type="Proteomes" id="UP000078113"/>
    </source>
</evidence>